<dbReference type="SUPFAM" id="SSF52317">
    <property type="entry name" value="Class I glutamine amidotransferase-like"/>
    <property type="match status" value="1"/>
</dbReference>
<feature type="domain" description="Glutamine amidotransferase" evidence="6">
    <location>
        <begin position="2"/>
        <end position="118"/>
    </location>
</feature>
<keyword evidence="7" id="KW-0436">Ligase</keyword>
<dbReference type="InterPro" id="IPR035686">
    <property type="entry name" value="CPSase_GATase1"/>
</dbReference>
<reference evidence="7" key="1">
    <citation type="submission" date="2019-08" db="EMBL/GenBank/DDBJ databases">
        <authorList>
            <person name="Kucharzyk K."/>
            <person name="Murdoch R.W."/>
            <person name="Higgins S."/>
            <person name="Loffler F."/>
        </authorList>
    </citation>
    <scope>NUCLEOTIDE SEQUENCE</scope>
</reference>
<dbReference type="Pfam" id="PF00117">
    <property type="entry name" value="GATase"/>
    <property type="match status" value="1"/>
</dbReference>
<dbReference type="Gene3D" id="3.40.50.880">
    <property type="match status" value="1"/>
</dbReference>
<organism evidence="7">
    <name type="scientific">bioreactor metagenome</name>
    <dbReference type="NCBI Taxonomy" id="1076179"/>
    <lineage>
        <taxon>unclassified sequences</taxon>
        <taxon>metagenomes</taxon>
        <taxon>ecological metagenomes</taxon>
    </lineage>
</organism>
<dbReference type="EC" id="6.3.5.5" evidence="3"/>
<gene>
    <name evidence="7" type="primary">carA_51</name>
    <name evidence="7" type="ORF">SDC9_139332</name>
</gene>
<sequence>MKQIIGNKPIFGICLGHQLLALALGGDTYKLKFGHRGSNQPVKNLVTGRVHITSQNHGYAVREDSLNTAEINITHRAVNDGTVEGMRHKVLPVFSVQYHPEAAPGPDDNVYLFDEFMTMMNKGE</sequence>
<comment type="catalytic activity">
    <reaction evidence="5">
        <text>hydrogencarbonate + L-glutamine + 2 ATP + H2O = carbamoyl phosphate + L-glutamate + 2 ADP + phosphate + 2 H(+)</text>
        <dbReference type="Rhea" id="RHEA:18633"/>
        <dbReference type="ChEBI" id="CHEBI:15377"/>
        <dbReference type="ChEBI" id="CHEBI:15378"/>
        <dbReference type="ChEBI" id="CHEBI:17544"/>
        <dbReference type="ChEBI" id="CHEBI:29985"/>
        <dbReference type="ChEBI" id="CHEBI:30616"/>
        <dbReference type="ChEBI" id="CHEBI:43474"/>
        <dbReference type="ChEBI" id="CHEBI:58228"/>
        <dbReference type="ChEBI" id="CHEBI:58359"/>
        <dbReference type="ChEBI" id="CHEBI:456216"/>
        <dbReference type="EC" id="6.3.5.5"/>
    </reaction>
</comment>
<dbReference type="AlphaFoldDB" id="A0A645DS90"/>
<protein>
    <recommendedName>
        <fullName evidence="3">carbamoyl-phosphate synthase (glutamine-hydrolyzing)</fullName>
        <ecNumber evidence="3">6.3.5.5</ecNumber>
    </recommendedName>
</protein>
<dbReference type="PROSITE" id="PS51273">
    <property type="entry name" value="GATASE_TYPE_1"/>
    <property type="match status" value="1"/>
</dbReference>
<comment type="similarity">
    <text evidence="2">Belongs to the CarA family.</text>
</comment>
<dbReference type="PANTHER" id="PTHR43418">
    <property type="entry name" value="MULTIFUNCTIONAL TRYPTOPHAN BIOSYNTHESIS PROTEIN-RELATED"/>
    <property type="match status" value="1"/>
</dbReference>
<dbReference type="GO" id="GO:0004088">
    <property type="term" value="F:carbamoyl-phosphate synthase (glutamine-hydrolyzing) activity"/>
    <property type="evidence" value="ECO:0007669"/>
    <property type="project" value="UniProtKB-EC"/>
</dbReference>
<accession>A0A645DS90</accession>
<dbReference type="InterPro" id="IPR029062">
    <property type="entry name" value="Class_I_gatase-like"/>
</dbReference>
<proteinExistence type="inferred from homology"/>
<comment type="caution">
    <text evidence="7">The sequence shown here is derived from an EMBL/GenBank/DDBJ whole genome shotgun (WGS) entry which is preliminary data.</text>
</comment>
<name>A0A645DS90_9ZZZZ</name>
<dbReference type="InterPro" id="IPR017926">
    <property type="entry name" value="GATASE"/>
</dbReference>
<dbReference type="CDD" id="cd01744">
    <property type="entry name" value="GATase1_CPSase"/>
    <property type="match status" value="1"/>
</dbReference>
<dbReference type="PRINTS" id="PR00096">
    <property type="entry name" value="GATASE"/>
</dbReference>
<evidence type="ECO:0000259" key="6">
    <source>
        <dbReference type="Pfam" id="PF00117"/>
    </source>
</evidence>
<evidence type="ECO:0000256" key="1">
    <source>
        <dbReference type="ARBA" id="ARBA00005077"/>
    </source>
</evidence>
<comment type="pathway">
    <text evidence="1">Amino-acid biosynthesis; L-arginine biosynthesis; carbamoyl phosphate from bicarbonate: step 1/1.</text>
</comment>
<evidence type="ECO:0000256" key="4">
    <source>
        <dbReference type="ARBA" id="ARBA00022962"/>
    </source>
</evidence>
<evidence type="ECO:0000256" key="2">
    <source>
        <dbReference type="ARBA" id="ARBA00007800"/>
    </source>
</evidence>
<dbReference type="EMBL" id="VSSQ01039171">
    <property type="protein sequence ID" value="MPM92197.1"/>
    <property type="molecule type" value="Genomic_DNA"/>
</dbReference>
<evidence type="ECO:0000313" key="7">
    <source>
        <dbReference type="EMBL" id="MPM92197.1"/>
    </source>
</evidence>
<keyword evidence="4" id="KW-0315">Glutamine amidotransferase</keyword>
<evidence type="ECO:0000256" key="3">
    <source>
        <dbReference type="ARBA" id="ARBA00012738"/>
    </source>
</evidence>
<dbReference type="PANTHER" id="PTHR43418:SF7">
    <property type="entry name" value="CARBAMOYL-PHOSPHATE SYNTHASE SMALL CHAIN"/>
    <property type="match status" value="1"/>
</dbReference>
<dbReference type="PRINTS" id="PR00099">
    <property type="entry name" value="CPSGATASE"/>
</dbReference>
<evidence type="ECO:0000256" key="5">
    <source>
        <dbReference type="ARBA" id="ARBA00048816"/>
    </source>
</evidence>
<dbReference type="InterPro" id="IPR050472">
    <property type="entry name" value="Anth_synth/Amidotransfase"/>
</dbReference>